<dbReference type="SMART" id="SM00267">
    <property type="entry name" value="GGDEF"/>
    <property type="match status" value="1"/>
</dbReference>
<dbReference type="InterPro" id="IPR029787">
    <property type="entry name" value="Nucleotide_cyclase"/>
</dbReference>
<dbReference type="PANTHER" id="PTHR44757:SF2">
    <property type="entry name" value="BIOFILM ARCHITECTURE MAINTENANCE PROTEIN MBAA"/>
    <property type="match status" value="1"/>
</dbReference>
<feature type="transmembrane region" description="Helical" evidence="1">
    <location>
        <begin position="87"/>
        <end position="108"/>
    </location>
</feature>
<evidence type="ECO:0000313" key="6">
    <source>
        <dbReference type="Proteomes" id="UP001597106"/>
    </source>
</evidence>
<feature type="transmembrane region" description="Helical" evidence="1">
    <location>
        <begin position="229"/>
        <end position="248"/>
    </location>
</feature>
<dbReference type="InterPro" id="IPR013767">
    <property type="entry name" value="PAS_fold"/>
</dbReference>
<dbReference type="EMBL" id="JBHTJW010000002">
    <property type="protein sequence ID" value="MFD0929245.1"/>
    <property type="molecule type" value="Genomic_DNA"/>
</dbReference>
<dbReference type="Gene3D" id="3.30.70.270">
    <property type="match status" value="1"/>
</dbReference>
<dbReference type="InterPro" id="IPR000160">
    <property type="entry name" value="GGDEF_dom"/>
</dbReference>
<keyword evidence="6" id="KW-1185">Reference proteome</keyword>
<feature type="transmembrane region" description="Helical" evidence="1">
    <location>
        <begin position="57"/>
        <end position="81"/>
    </location>
</feature>
<sequence length="557" mass="61787">MNSFLFDFVSPADTILSSRYEPSMVALSYLIALTASVIAIHLAEVSQQFKLKRDRHLTMLGGGLAMGSAVWGMHFIGMLAFELCATVRYELVITLLSLLPAFVASWASMQWVAQAKKSPYDLTISGALIGLGIGVMHYTGMLAMQTAAVMAFNPWLVLVSVCSAVMLAILALWFHQRCNRLRRLRPWRHLFSGLVMAAAITSMHYLGMAAASFSGPIQFDEPVPTVDRLYLSLLVTMGLVTLLGAILAQTMISRQRQLARELQFREHQMRVIFQHAIDAIVITDAKGHIQMVNRAFEAMFGVQSQAIVGRSLGKMIPDWKQLSTLSRKRRQHDQAGKVVAERHGIHADGREIPLRIALTRVIEDELDFCISFLMDLTVFRQQQNALEKLLTEDPLTGLFNRRGMLSMMHGIVSQLQSSQPQRGIILLFVDLDGFKAVNDTHGHPVGDEVLMAIAQRLPDVLREEDMVCRFGGDEFVILLTFASQPEELARMVAGKLVESISQPIKLQSGQEIAVGCSIGIAYDWPKTADDIEALLQKADNAMYQAKKGEAGKVIFSS</sequence>
<dbReference type="InterPro" id="IPR043128">
    <property type="entry name" value="Rev_trsase/Diguanyl_cyclase"/>
</dbReference>
<reference evidence="6" key="1">
    <citation type="journal article" date="2019" name="Int. J. Syst. Evol. Microbiol.">
        <title>The Global Catalogue of Microorganisms (GCM) 10K type strain sequencing project: providing services to taxonomists for standard genome sequencing and annotation.</title>
        <authorList>
            <consortium name="The Broad Institute Genomics Platform"/>
            <consortium name="The Broad Institute Genome Sequencing Center for Infectious Disease"/>
            <person name="Wu L."/>
            <person name="Ma J."/>
        </authorList>
    </citation>
    <scope>NUCLEOTIDE SEQUENCE [LARGE SCALE GENOMIC DNA]</scope>
    <source>
        <strain evidence="6">CCUG 59685</strain>
    </source>
</reference>
<evidence type="ECO:0000256" key="1">
    <source>
        <dbReference type="PROSITE-ProRule" id="PRU00244"/>
    </source>
</evidence>
<comment type="caution">
    <text evidence="5">The sequence shown here is derived from an EMBL/GenBank/DDBJ whole genome shotgun (WGS) entry which is preliminary data.</text>
</comment>
<feature type="transmembrane region" description="Helical" evidence="1">
    <location>
        <begin position="152"/>
        <end position="174"/>
    </location>
</feature>
<organism evidence="5 6">
    <name type="scientific">Methylophilus glucosoxydans</name>
    <dbReference type="NCBI Taxonomy" id="752553"/>
    <lineage>
        <taxon>Bacteria</taxon>
        <taxon>Pseudomonadati</taxon>
        <taxon>Pseudomonadota</taxon>
        <taxon>Betaproteobacteria</taxon>
        <taxon>Nitrosomonadales</taxon>
        <taxon>Methylophilaceae</taxon>
        <taxon>Methylophilus</taxon>
    </lineage>
</organism>
<dbReference type="InterPro" id="IPR052155">
    <property type="entry name" value="Biofilm_reg_signaling"/>
</dbReference>
<proteinExistence type="predicted"/>
<dbReference type="PROSITE" id="PS50112">
    <property type="entry name" value="PAS"/>
    <property type="match status" value="1"/>
</dbReference>
<dbReference type="PROSITE" id="PS50924">
    <property type="entry name" value="MHYT"/>
    <property type="match status" value="1"/>
</dbReference>
<dbReference type="SMART" id="SM00091">
    <property type="entry name" value="PAS"/>
    <property type="match status" value="1"/>
</dbReference>
<keyword evidence="1" id="KW-1133">Transmembrane helix</keyword>
<protein>
    <submittedName>
        <fullName evidence="5">MHYT domain-containing protein</fullName>
    </submittedName>
</protein>
<dbReference type="Gene3D" id="3.30.450.20">
    <property type="entry name" value="PAS domain"/>
    <property type="match status" value="1"/>
</dbReference>
<feature type="transmembrane region" description="Helical" evidence="1">
    <location>
        <begin position="26"/>
        <end position="45"/>
    </location>
</feature>
<feature type="domain" description="MHYT" evidence="4">
    <location>
        <begin position="20"/>
        <end position="214"/>
    </location>
</feature>
<dbReference type="InterPro" id="IPR005330">
    <property type="entry name" value="MHYT_dom"/>
</dbReference>
<dbReference type="NCBIfam" id="TIGR00229">
    <property type="entry name" value="sensory_box"/>
    <property type="match status" value="1"/>
</dbReference>
<dbReference type="RefSeq" id="WP_379074670.1">
    <property type="nucleotide sequence ID" value="NZ_JBHTJW010000002.1"/>
</dbReference>
<dbReference type="PROSITE" id="PS50887">
    <property type="entry name" value="GGDEF"/>
    <property type="match status" value="1"/>
</dbReference>
<dbReference type="Pfam" id="PF00989">
    <property type="entry name" value="PAS"/>
    <property type="match status" value="1"/>
</dbReference>
<dbReference type="PANTHER" id="PTHR44757">
    <property type="entry name" value="DIGUANYLATE CYCLASE DGCP"/>
    <property type="match status" value="1"/>
</dbReference>
<evidence type="ECO:0000259" key="4">
    <source>
        <dbReference type="PROSITE" id="PS50924"/>
    </source>
</evidence>
<dbReference type="InterPro" id="IPR000014">
    <property type="entry name" value="PAS"/>
</dbReference>
<keyword evidence="1" id="KW-0812">Transmembrane</keyword>
<evidence type="ECO:0000313" key="5">
    <source>
        <dbReference type="EMBL" id="MFD0929245.1"/>
    </source>
</evidence>
<name>A0ABW3GFB1_9PROT</name>
<dbReference type="Pfam" id="PF00990">
    <property type="entry name" value="GGDEF"/>
    <property type="match status" value="1"/>
</dbReference>
<evidence type="ECO:0000259" key="2">
    <source>
        <dbReference type="PROSITE" id="PS50112"/>
    </source>
</evidence>
<dbReference type="Proteomes" id="UP001597106">
    <property type="component" value="Unassembled WGS sequence"/>
</dbReference>
<evidence type="ECO:0000259" key="3">
    <source>
        <dbReference type="PROSITE" id="PS50887"/>
    </source>
</evidence>
<dbReference type="NCBIfam" id="TIGR00254">
    <property type="entry name" value="GGDEF"/>
    <property type="match status" value="1"/>
</dbReference>
<feature type="domain" description="PAS" evidence="2">
    <location>
        <begin position="265"/>
        <end position="312"/>
    </location>
</feature>
<dbReference type="CDD" id="cd01949">
    <property type="entry name" value="GGDEF"/>
    <property type="match status" value="1"/>
</dbReference>
<dbReference type="SUPFAM" id="SSF55073">
    <property type="entry name" value="Nucleotide cyclase"/>
    <property type="match status" value="1"/>
</dbReference>
<gene>
    <name evidence="5" type="ORF">ACFQ1T_05580</name>
</gene>
<dbReference type="CDD" id="cd00130">
    <property type="entry name" value="PAS"/>
    <property type="match status" value="1"/>
</dbReference>
<dbReference type="SUPFAM" id="SSF55785">
    <property type="entry name" value="PYP-like sensor domain (PAS domain)"/>
    <property type="match status" value="1"/>
</dbReference>
<feature type="transmembrane region" description="Helical" evidence="1">
    <location>
        <begin position="120"/>
        <end position="140"/>
    </location>
</feature>
<keyword evidence="1" id="KW-0472">Membrane</keyword>
<dbReference type="InterPro" id="IPR035965">
    <property type="entry name" value="PAS-like_dom_sf"/>
</dbReference>
<dbReference type="Pfam" id="PF03707">
    <property type="entry name" value="MHYT"/>
    <property type="match status" value="3"/>
</dbReference>
<accession>A0ABW3GFB1</accession>
<feature type="domain" description="GGDEF" evidence="3">
    <location>
        <begin position="422"/>
        <end position="557"/>
    </location>
</feature>
<feature type="transmembrane region" description="Helical" evidence="1">
    <location>
        <begin position="194"/>
        <end position="217"/>
    </location>
</feature>